<dbReference type="VEuPathDB" id="VectorBase:ADAC009922"/>
<name>W5J2K2_ANODA</name>
<dbReference type="EnsemblMetazoa" id="ADAC009922-RA">
    <property type="protein sequence ID" value="ADAC009922-PA"/>
    <property type="gene ID" value="ADAC009922"/>
</dbReference>
<evidence type="ECO:0000313" key="4">
    <source>
        <dbReference type="Proteomes" id="UP000000673"/>
    </source>
</evidence>
<evidence type="ECO:0000313" key="2">
    <source>
        <dbReference type="EMBL" id="ETN58497.1"/>
    </source>
</evidence>
<dbReference type="AlphaFoldDB" id="W5J2K2"/>
<dbReference type="HOGENOM" id="CLU_2098860_0_0_1"/>
<organism evidence="2">
    <name type="scientific">Anopheles darlingi</name>
    <name type="common">Mosquito</name>
    <dbReference type="NCBI Taxonomy" id="43151"/>
    <lineage>
        <taxon>Eukaryota</taxon>
        <taxon>Metazoa</taxon>
        <taxon>Ecdysozoa</taxon>
        <taxon>Arthropoda</taxon>
        <taxon>Hexapoda</taxon>
        <taxon>Insecta</taxon>
        <taxon>Pterygota</taxon>
        <taxon>Neoptera</taxon>
        <taxon>Endopterygota</taxon>
        <taxon>Diptera</taxon>
        <taxon>Nematocera</taxon>
        <taxon>Culicoidea</taxon>
        <taxon>Culicidae</taxon>
        <taxon>Anophelinae</taxon>
        <taxon>Anopheles</taxon>
    </lineage>
</organism>
<proteinExistence type="predicted"/>
<dbReference type="EMBL" id="ADMH02002131">
    <property type="protein sequence ID" value="ETN58497.1"/>
    <property type="molecule type" value="Genomic_DNA"/>
</dbReference>
<protein>
    <submittedName>
        <fullName evidence="2 3">Uncharacterized protein</fullName>
    </submittedName>
</protein>
<reference evidence="2 4" key="1">
    <citation type="journal article" date="2010" name="BMC Genomics">
        <title>Combination of measures distinguishes pre-miRNAs from other stem-loops in the genome of the newly sequenced Anopheles darlingi.</title>
        <authorList>
            <person name="Mendes N.D."/>
            <person name="Freitas A.T."/>
            <person name="Vasconcelos A.T."/>
            <person name="Sagot M.F."/>
        </authorList>
    </citation>
    <scope>NUCLEOTIDE SEQUENCE</scope>
</reference>
<reference evidence="3" key="4">
    <citation type="submission" date="2015-06" db="UniProtKB">
        <authorList>
            <consortium name="EnsemblMetazoa"/>
        </authorList>
    </citation>
    <scope>IDENTIFICATION</scope>
</reference>
<feature type="region of interest" description="Disordered" evidence="1">
    <location>
        <begin position="29"/>
        <end position="73"/>
    </location>
</feature>
<accession>W5J2K2</accession>
<evidence type="ECO:0000256" key="1">
    <source>
        <dbReference type="SAM" id="MobiDB-lite"/>
    </source>
</evidence>
<reference evidence="2" key="2">
    <citation type="submission" date="2010-05" db="EMBL/GenBank/DDBJ databases">
        <authorList>
            <person name="Almeida L.G."/>
            <person name="Nicolas M.F."/>
            <person name="Souza R.C."/>
            <person name="Vasconcelos A.T.R."/>
        </authorList>
    </citation>
    <scope>NUCLEOTIDE SEQUENCE</scope>
</reference>
<feature type="compositionally biased region" description="Basic and acidic residues" evidence="1">
    <location>
        <begin position="39"/>
        <end position="53"/>
    </location>
</feature>
<gene>
    <name evidence="2" type="ORF">AND_009922</name>
</gene>
<evidence type="ECO:0000313" key="3">
    <source>
        <dbReference type="EnsemblMetazoa" id="ADAC009922-PA"/>
    </source>
</evidence>
<keyword evidence="4" id="KW-1185">Reference proteome</keyword>
<dbReference type="Proteomes" id="UP000000673">
    <property type="component" value="Unassembled WGS sequence"/>
</dbReference>
<sequence>MSSQPPPLRQKSTHYSPFIAIVGGCWPGKENQQRQQRQQRQESRSVKRSEKQTTEGPSSSALETLHHRTQAPQRCVAPHKNLPELMLVLVGGNCVAIAAGVCDGLRRETTRSCGAL</sequence>
<reference evidence="2" key="3">
    <citation type="journal article" date="2013" name="Nucleic Acids Res.">
        <title>The genome of Anopheles darlingi, the main neotropical malaria vector.</title>
        <authorList>
            <person name="Marinotti O."/>
            <person name="Cerqueira G.C."/>
            <person name="de Almeida L.G."/>
            <person name="Ferro M.I."/>
            <person name="Loreto E.L."/>
            <person name="Zaha A."/>
            <person name="Teixeira S.M."/>
            <person name="Wespiser A.R."/>
            <person name="Almeida E Silva A."/>
            <person name="Schlindwein A.D."/>
            <person name="Pacheco A.C."/>
            <person name="Silva A.L."/>
            <person name="Graveley B.R."/>
            <person name="Walenz B.P."/>
            <person name="Lima Bde A."/>
            <person name="Ribeiro C.A."/>
            <person name="Nunes-Silva C.G."/>
            <person name="de Carvalho C.R."/>
            <person name="Soares C.M."/>
            <person name="de Menezes C.B."/>
            <person name="Matiolli C."/>
            <person name="Caffrey D."/>
            <person name="Araujo D.A."/>
            <person name="de Oliveira D.M."/>
            <person name="Golenbock D."/>
            <person name="Grisard E.C."/>
            <person name="Fantinatti-Garboggini F."/>
            <person name="de Carvalho F.M."/>
            <person name="Barcellos F.G."/>
            <person name="Prosdocimi F."/>
            <person name="May G."/>
            <person name="Azevedo Junior G.M."/>
            <person name="Guimaraes G.M."/>
            <person name="Goldman G.H."/>
            <person name="Padilha I.Q."/>
            <person name="Batista Jda S."/>
            <person name="Ferro J.A."/>
            <person name="Ribeiro J.M."/>
            <person name="Fietto J.L."/>
            <person name="Dabbas K.M."/>
            <person name="Cerdeira L."/>
            <person name="Agnez-Lima L.F."/>
            <person name="Brocchi M."/>
            <person name="de Carvalho M.O."/>
            <person name="Teixeira Mde M."/>
            <person name="Diniz Maia Mde M."/>
            <person name="Goldman M.H."/>
            <person name="Cruz Schneider M.P."/>
            <person name="Felipe M.S."/>
            <person name="Hungria M."/>
            <person name="Nicolas M.F."/>
            <person name="Pereira M."/>
            <person name="Montes M.A."/>
            <person name="Cantao M.E."/>
            <person name="Vincentz M."/>
            <person name="Rafael M.S."/>
            <person name="Silverman N."/>
            <person name="Stoco P.H."/>
            <person name="Souza R.C."/>
            <person name="Vicentini R."/>
            <person name="Gazzinelli R.T."/>
            <person name="Neves Rde O."/>
            <person name="Silva R."/>
            <person name="Astolfi-Filho S."/>
            <person name="Maciel T.E."/>
            <person name="Urmenyi T.P."/>
            <person name="Tadei W.P."/>
            <person name="Camargo E.P."/>
            <person name="de Vasconcelos A.T."/>
        </authorList>
    </citation>
    <scope>NUCLEOTIDE SEQUENCE</scope>
</reference>